<sequence length="95" mass="10597">MNLKNTFLVALLAIIALCLVKLAFGPASASLPSLVPSAHAEGGILEWKNPKRLVTSNENGSITYVWDYEGKTQVRKYYIEGNELKLQIYTLIEEK</sequence>
<comment type="caution">
    <text evidence="2">The sequence shown here is derived from an EMBL/GenBank/DDBJ whole genome shotgun (WGS) entry which is preliminary data.</text>
</comment>
<keyword evidence="1" id="KW-0732">Signal</keyword>
<reference evidence="2 3" key="1">
    <citation type="journal article" date="2016" name="Nat. Commun.">
        <title>Thousands of microbial genomes shed light on interconnected biogeochemical processes in an aquifer system.</title>
        <authorList>
            <person name="Anantharaman K."/>
            <person name="Brown C.T."/>
            <person name="Hug L.A."/>
            <person name="Sharon I."/>
            <person name="Castelle C.J."/>
            <person name="Probst A.J."/>
            <person name="Thomas B.C."/>
            <person name="Singh A."/>
            <person name="Wilkins M.J."/>
            <person name="Karaoz U."/>
            <person name="Brodie E.L."/>
            <person name="Williams K.H."/>
            <person name="Hubbard S.S."/>
            <person name="Banfield J.F."/>
        </authorList>
    </citation>
    <scope>NUCLEOTIDE SEQUENCE [LARGE SCALE GENOMIC DNA]</scope>
</reference>
<feature type="signal peptide" evidence="1">
    <location>
        <begin position="1"/>
        <end position="29"/>
    </location>
</feature>
<protein>
    <submittedName>
        <fullName evidence="2">Uncharacterized protein</fullName>
    </submittedName>
</protein>
<proteinExistence type="predicted"/>
<accession>A0A1F7FFL8</accession>
<dbReference type="EMBL" id="MFYX01000057">
    <property type="protein sequence ID" value="OGK05391.1"/>
    <property type="molecule type" value="Genomic_DNA"/>
</dbReference>
<gene>
    <name evidence="2" type="ORF">A2519_03730</name>
</gene>
<evidence type="ECO:0000256" key="1">
    <source>
        <dbReference type="SAM" id="SignalP"/>
    </source>
</evidence>
<feature type="chain" id="PRO_5009528669" evidence="1">
    <location>
        <begin position="30"/>
        <end position="95"/>
    </location>
</feature>
<organism evidence="2 3">
    <name type="scientific">Candidatus Raymondbacteria bacterium RIFOXYD12_FULL_49_13</name>
    <dbReference type="NCBI Taxonomy" id="1817890"/>
    <lineage>
        <taxon>Bacteria</taxon>
        <taxon>Raymondiibacteriota</taxon>
    </lineage>
</organism>
<dbReference type="Proteomes" id="UP000179243">
    <property type="component" value="Unassembled WGS sequence"/>
</dbReference>
<dbReference type="AlphaFoldDB" id="A0A1F7FFL8"/>
<evidence type="ECO:0000313" key="3">
    <source>
        <dbReference type="Proteomes" id="UP000179243"/>
    </source>
</evidence>
<evidence type="ECO:0000313" key="2">
    <source>
        <dbReference type="EMBL" id="OGK05391.1"/>
    </source>
</evidence>
<name>A0A1F7FFL8_UNCRA</name>